<keyword evidence="2" id="KW-1185">Reference proteome</keyword>
<protein>
    <submittedName>
        <fullName evidence="1">Uncharacterized protein</fullName>
    </submittedName>
</protein>
<name>A0A4R2CK49_SHIGR</name>
<dbReference type="RefSeq" id="WP_133035333.1">
    <property type="nucleotide sequence ID" value="NZ_BAABEI010000012.1"/>
</dbReference>
<organism evidence="1 2">
    <name type="scientific">Shinella granuli</name>
    <dbReference type="NCBI Taxonomy" id="323621"/>
    <lineage>
        <taxon>Bacteria</taxon>
        <taxon>Pseudomonadati</taxon>
        <taxon>Pseudomonadota</taxon>
        <taxon>Alphaproteobacteria</taxon>
        <taxon>Hyphomicrobiales</taxon>
        <taxon>Rhizobiaceae</taxon>
        <taxon>Shinella</taxon>
    </lineage>
</organism>
<evidence type="ECO:0000313" key="2">
    <source>
        <dbReference type="Proteomes" id="UP000295351"/>
    </source>
</evidence>
<dbReference type="SUPFAM" id="SSF50017">
    <property type="entry name" value="gp9"/>
    <property type="match status" value="1"/>
</dbReference>
<sequence>MAAFSPSADKLITSATGKLGDALPVDGRDVLARLLLDLGFSQITGSNTPPTDQSVLWWHIDVKQAKRYNPALGNWFALTPNQHSMHLFQRLIAGAGVEVTLDDNDTLAFWDVSAVDGKKVTVGSLSAQVIRRLTVGRRFYYNTAGGPLTHTLPAAPSDGDTVQIYDKGGNFKANNLTIGRNGKTIKGSATDLICDVSNVTVELQFIAADGDWRITLLARSFA</sequence>
<reference evidence="1 2" key="1">
    <citation type="submission" date="2019-03" db="EMBL/GenBank/DDBJ databases">
        <title>Genomic Encyclopedia of Type Strains, Phase IV (KMG-IV): sequencing the most valuable type-strain genomes for metagenomic binning, comparative biology and taxonomic classification.</title>
        <authorList>
            <person name="Goeker M."/>
        </authorList>
    </citation>
    <scope>NUCLEOTIDE SEQUENCE [LARGE SCALE GENOMIC DNA]</scope>
    <source>
        <strain evidence="1 2">DSM 18401</strain>
    </source>
</reference>
<dbReference type="Proteomes" id="UP000295351">
    <property type="component" value="Unassembled WGS sequence"/>
</dbReference>
<evidence type="ECO:0000313" key="1">
    <source>
        <dbReference type="EMBL" id="TCN41437.1"/>
    </source>
</evidence>
<accession>A0A4R2CK49</accession>
<comment type="caution">
    <text evidence="1">The sequence shown here is derived from an EMBL/GenBank/DDBJ whole genome shotgun (WGS) entry which is preliminary data.</text>
</comment>
<gene>
    <name evidence="1" type="ORF">EV665_11322</name>
</gene>
<dbReference type="InterPro" id="IPR036240">
    <property type="entry name" value="Gp9-like_sf"/>
</dbReference>
<proteinExistence type="predicted"/>
<dbReference type="EMBL" id="SLVX01000013">
    <property type="protein sequence ID" value="TCN41437.1"/>
    <property type="molecule type" value="Genomic_DNA"/>
</dbReference>
<dbReference type="AlphaFoldDB" id="A0A4R2CK49"/>